<dbReference type="eggNOG" id="COG1020">
    <property type="taxonomic scope" value="Bacteria"/>
</dbReference>
<proteinExistence type="predicted"/>
<dbReference type="KEGG" id="ttu:TERTU_2341"/>
<dbReference type="GO" id="GO:0005737">
    <property type="term" value="C:cytoplasm"/>
    <property type="evidence" value="ECO:0007669"/>
    <property type="project" value="TreeGrafter"/>
</dbReference>
<dbReference type="Gene3D" id="3.40.50.12780">
    <property type="entry name" value="N-terminal domain of ligase-like"/>
    <property type="match status" value="1"/>
</dbReference>
<feature type="domain" description="Carrier" evidence="4">
    <location>
        <begin position="4468"/>
        <end position="4543"/>
    </location>
</feature>
<organism evidence="5 6">
    <name type="scientific">Teredinibacter turnerae (strain ATCC 39867 / T7901)</name>
    <dbReference type="NCBI Taxonomy" id="377629"/>
    <lineage>
        <taxon>Bacteria</taxon>
        <taxon>Pseudomonadati</taxon>
        <taxon>Pseudomonadota</taxon>
        <taxon>Gammaproteobacteria</taxon>
        <taxon>Cellvibrionales</taxon>
        <taxon>Cellvibrionaceae</taxon>
        <taxon>Teredinibacter</taxon>
    </lineage>
</organism>
<dbReference type="HOGENOM" id="CLU_000022_18_0_6"/>
<dbReference type="InterPro" id="IPR025110">
    <property type="entry name" value="AMP-bd_C"/>
</dbReference>
<dbReference type="PROSITE" id="PS50075">
    <property type="entry name" value="CARRIER"/>
    <property type="match status" value="4"/>
</dbReference>
<dbReference type="PANTHER" id="PTHR45527:SF1">
    <property type="entry name" value="FATTY ACID SYNTHASE"/>
    <property type="match status" value="1"/>
</dbReference>
<evidence type="ECO:0000256" key="2">
    <source>
        <dbReference type="ARBA" id="ARBA00022450"/>
    </source>
</evidence>
<dbReference type="NCBIfam" id="TIGR01733">
    <property type="entry name" value="AA-adenyl-dom"/>
    <property type="match status" value="4"/>
</dbReference>
<dbReference type="CDD" id="cd05930">
    <property type="entry name" value="A_NRPS"/>
    <property type="match status" value="3"/>
</dbReference>
<dbReference type="InterPro" id="IPR009081">
    <property type="entry name" value="PP-bd_ACP"/>
</dbReference>
<dbReference type="FunFam" id="3.30.300.30:FF:000015">
    <property type="entry name" value="Nonribosomal peptide synthase SidD"/>
    <property type="match status" value="3"/>
</dbReference>
<dbReference type="InterPro" id="IPR020845">
    <property type="entry name" value="AMP-binding_CS"/>
</dbReference>
<protein>
    <submittedName>
        <fullName evidence="5">Non-ribosomal peptide synthetase</fullName>
    </submittedName>
</protein>
<evidence type="ECO:0000256" key="3">
    <source>
        <dbReference type="ARBA" id="ARBA00022553"/>
    </source>
</evidence>
<dbReference type="Gene3D" id="3.30.300.30">
    <property type="match status" value="4"/>
</dbReference>
<dbReference type="InterPro" id="IPR042099">
    <property type="entry name" value="ANL_N_sf"/>
</dbReference>
<reference evidence="5 6" key="1">
    <citation type="journal article" date="2009" name="PLoS ONE">
        <title>The complete genome of Teredinibacter turnerae T7901: an intracellular endosymbiont of marine wood-boring bivalves (shipworms).</title>
        <authorList>
            <person name="Yang J.C."/>
            <person name="Madupu R."/>
            <person name="Durkin A.S."/>
            <person name="Ekborg N.A."/>
            <person name="Pedamallu C.S."/>
            <person name="Hostetler J.B."/>
            <person name="Radune D."/>
            <person name="Toms B.S."/>
            <person name="Henrissat B."/>
            <person name="Coutinho P.M."/>
            <person name="Schwarz S."/>
            <person name="Field L."/>
            <person name="Trindade-Silva A.E."/>
            <person name="Soares C.A.G."/>
            <person name="Elshahawi S."/>
            <person name="Hanora A."/>
            <person name="Schmidt E.W."/>
            <person name="Haygood M.G."/>
            <person name="Posfai J."/>
            <person name="Benner J."/>
            <person name="Madinger C."/>
            <person name="Nove J."/>
            <person name="Anton B."/>
            <person name="Chaudhary K."/>
            <person name="Foster J."/>
            <person name="Holman A."/>
            <person name="Kumar S."/>
            <person name="Lessard P.A."/>
            <person name="Luyten Y.A."/>
            <person name="Slatko B."/>
            <person name="Wood N."/>
            <person name="Wu B."/>
            <person name="Teplitski M."/>
            <person name="Mougous J.D."/>
            <person name="Ward N."/>
            <person name="Eisen J.A."/>
            <person name="Badger J.H."/>
            <person name="Distel D.L."/>
        </authorList>
    </citation>
    <scope>NUCLEOTIDE SEQUENCE [LARGE SCALE GENOMIC DNA]</scope>
    <source>
        <strain evidence="6">ATCC 39867 / T7901</strain>
    </source>
</reference>
<dbReference type="Proteomes" id="UP000009080">
    <property type="component" value="Chromosome"/>
</dbReference>
<dbReference type="GO" id="GO:0044550">
    <property type="term" value="P:secondary metabolite biosynthetic process"/>
    <property type="evidence" value="ECO:0007669"/>
    <property type="project" value="TreeGrafter"/>
</dbReference>
<feature type="domain" description="Carrier" evidence="4">
    <location>
        <begin position="776"/>
        <end position="850"/>
    </location>
</feature>
<dbReference type="Gene3D" id="3.30.559.30">
    <property type="entry name" value="Nonribosomal peptide synthetase, condensation domain"/>
    <property type="match status" value="4"/>
</dbReference>
<dbReference type="SUPFAM" id="SSF47336">
    <property type="entry name" value="ACP-like"/>
    <property type="match status" value="4"/>
</dbReference>
<feature type="domain" description="Carrier" evidence="4">
    <location>
        <begin position="2297"/>
        <end position="2371"/>
    </location>
</feature>
<dbReference type="CDD" id="cd12117">
    <property type="entry name" value="A_NRPS_Srf_like"/>
    <property type="match status" value="1"/>
</dbReference>
<dbReference type="InterPro" id="IPR020806">
    <property type="entry name" value="PKS_PP-bd"/>
</dbReference>
<dbReference type="Pfam" id="PF13193">
    <property type="entry name" value="AMP-binding_C"/>
    <property type="match status" value="4"/>
</dbReference>
<dbReference type="FunFam" id="3.40.50.980:FF:000001">
    <property type="entry name" value="Non-ribosomal peptide synthetase"/>
    <property type="match status" value="2"/>
</dbReference>
<dbReference type="CDD" id="cd19531">
    <property type="entry name" value="LCL_NRPS-like"/>
    <property type="match status" value="1"/>
</dbReference>
<dbReference type="Pfam" id="PF00550">
    <property type="entry name" value="PP-binding"/>
    <property type="match status" value="4"/>
</dbReference>
<dbReference type="InterPro" id="IPR006162">
    <property type="entry name" value="Ppantetheine_attach_site"/>
</dbReference>
<name>C5BK88_TERTT</name>
<dbReference type="GO" id="GO:0003824">
    <property type="term" value="F:catalytic activity"/>
    <property type="evidence" value="ECO:0007669"/>
    <property type="project" value="InterPro"/>
</dbReference>
<dbReference type="InterPro" id="IPR023213">
    <property type="entry name" value="CAT-like_dom_sf"/>
</dbReference>
<evidence type="ECO:0000259" key="4">
    <source>
        <dbReference type="PROSITE" id="PS50075"/>
    </source>
</evidence>
<evidence type="ECO:0000313" key="5">
    <source>
        <dbReference type="EMBL" id="ACR14780.1"/>
    </source>
</evidence>
<evidence type="ECO:0000313" key="6">
    <source>
        <dbReference type="Proteomes" id="UP000009080"/>
    </source>
</evidence>
<dbReference type="SUPFAM" id="SSF52777">
    <property type="entry name" value="CoA-dependent acyltransferases"/>
    <property type="match status" value="9"/>
</dbReference>
<dbReference type="InterPro" id="IPR045851">
    <property type="entry name" value="AMP-bd_C_sf"/>
</dbReference>
<dbReference type="Pfam" id="PF00668">
    <property type="entry name" value="Condensation"/>
    <property type="match status" value="4"/>
</dbReference>
<dbReference type="Gene3D" id="3.30.559.10">
    <property type="entry name" value="Chloramphenicol acetyltransferase-like domain"/>
    <property type="match status" value="5"/>
</dbReference>
<dbReference type="Pfam" id="PF00501">
    <property type="entry name" value="AMP-binding"/>
    <property type="match status" value="4"/>
</dbReference>
<feature type="domain" description="Carrier" evidence="4">
    <location>
        <begin position="3370"/>
        <end position="3447"/>
    </location>
</feature>
<dbReference type="Gene3D" id="2.30.38.10">
    <property type="entry name" value="Luciferase, Domain 3"/>
    <property type="match status" value="3"/>
</dbReference>
<keyword evidence="3" id="KW-0597">Phosphoprotein</keyword>
<accession>C5BK88</accession>
<dbReference type="Gene3D" id="3.40.50.980">
    <property type="match status" value="6"/>
</dbReference>
<dbReference type="NCBIfam" id="NF003417">
    <property type="entry name" value="PRK04813.1"/>
    <property type="match status" value="4"/>
</dbReference>
<dbReference type="InterPro" id="IPR010071">
    <property type="entry name" value="AA_adenyl_dom"/>
</dbReference>
<dbReference type="GO" id="GO:0031177">
    <property type="term" value="F:phosphopantetheine binding"/>
    <property type="evidence" value="ECO:0007669"/>
    <property type="project" value="InterPro"/>
</dbReference>
<dbReference type="PANTHER" id="PTHR45527">
    <property type="entry name" value="NONRIBOSOMAL PEPTIDE SYNTHETASE"/>
    <property type="match status" value="1"/>
</dbReference>
<dbReference type="InterPro" id="IPR036736">
    <property type="entry name" value="ACP-like_sf"/>
</dbReference>
<dbReference type="STRING" id="377629.TERTU_2341"/>
<dbReference type="SUPFAM" id="SSF56801">
    <property type="entry name" value="Acetyl-CoA synthetase-like"/>
    <property type="match status" value="4"/>
</dbReference>
<dbReference type="SMART" id="SM00823">
    <property type="entry name" value="PKS_PP"/>
    <property type="match status" value="4"/>
</dbReference>
<comment type="cofactor">
    <cofactor evidence="1">
        <name>pantetheine 4'-phosphate</name>
        <dbReference type="ChEBI" id="CHEBI:47942"/>
    </cofactor>
</comment>
<dbReference type="InterPro" id="IPR000873">
    <property type="entry name" value="AMP-dep_synth/lig_dom"/>
</dbReference>
<keyword evidence="6" id="KW-1185">Reference proteome</keyword>
<dbReference type="EMBL" id="CP001614">
    <property type="protein sequence ID" value="ACR14780.1"/>
    <property type="molecule type" value="Genomic_DNA"/>
</dbReference>
<dbReference type="InterPro" id="IPR001242">
    <property type="entry name" value="Condensation_dom"/>
</dbReference>
<gene>
    <name evidence="5" type="ordered locus">TERTU_2341</name>
</gene>
<dbReference type="GO" id="GO:0043041">
    <property type="term" value="P:amino acid activation for nonribosomal peptide biosynthetic process"/>
    <property type="evidence" value="ECO:0007669"/>
    <property type="project" value="TreeGrafter"/>
</dbReference>
<dbReference type="Gene3D" id="1.10.1200.10">
    <property type="entry name" value="ACP-like"/>
    <property type="match status" value="4"/>
</dbReference>
<evidence type="ECO:0000256" key="1">
    <source>
        <dbReference type="ARBA" id="ARBA00001957"/>
    </source>
</evidence>
<dbReference type="PROSITE" id="PS00455">
    <property type="entry name" value="AMP_BINDING"/>
    <property type="match status" value="4"/>
</dbReference>
<dbReference type="PROSITE" id="PS00012">
    <property type="entry name" value="PHOSPHOPANTETHEINE"/>
    <property type="match status" value="3"/>
</dbReference>
<sequence length="5068" mass="562827">MGLDTTATYLCEPYSPQITDISNNRPVSALFNSASKRQGNIRATTMNDMTLSNPLRDVASSIGDTAERHRIRCSSALLEYELAFCLASWHALLHSVTAKAVVISTRTELFGSNDIAENKNETGTPGEATKSCLNLSSELTGDSTFNSLLQDIEKQYRCLLLGVNSVSPRENKESFEADDAAGHVIYLIDDDSSDARADLSSVEIALIREPDGWYLDYASALYSPEYIANIAALWLRIARQVGEEPEMLISSISMLDQDIEFRAEMEGPTQPVSGNLVSRFCGVARSFPNKIAVKDGSQTLTYECVDKLSNYYSAILLDAGIEKGDCVGVSFNRNVKMIVAQIAVLKAGGVFVPMDAEQPSERLQAITEDASIRLVLTEKDCVSLLNQSLSDIKLIEINSIDYIGTESSGHNKDFSDLLDQNDIAYVIFTSGSTGRPKGVRVSHGNLLNFIEHIDAHIQSIDVATQFAPFTFDASVAEIHVTLLHGGTLVLLPKSLIDDPLALQAYMCEERVSFAAFPPQYAKHLSPENLPCLKVLLTAGSAPDRELIARWQPHVRYLNAYGPTETTILSTAWEADRVPGVNEPIAMGLPILNTSVRVVNRFGQVLPEGIVGELVIGGAGVAHGYLKQAQLSARNFLEFDNKRWYKSGDLSCLNAKDGLIFVGRIDDQIKLRGHRLELGEIETAILTLPFVDGVAAVAHKVEGDYRLTIFCQGRQQEETAMRESLRTVIPAWAMPNRIHWLDSLPTTTNGKTDYKLLKRQLRQFEESQLPQGIDCANSADSLDASVAAVWQKVLKSQNLDVDANFIHLGGDSLTAMVVASSLRQLGFNINSAHVLSRPVLSDFCRWLSTQPRIRNANFEPWEGAAVIHPMQAWFFNLNLSQPNLFCQSLVFDCDGTIDAARLTRALERLTHHHDMLRAYFPGWGSIKELTQLRQVIDAPHTFVVSVEEKDVVADRLAETSELTRQSLAAELDIATAPLFRLSILRTPEMTRVVWVLHHLLTDTISHSILLEDLNLLYEADAPPEQVLTGKSGAYAEWAERLQHHIDTNAEQLLNSWLPAIEASTHAQELVGLKSANKNIGLNEHYVCFDHSTTQKLLRVAPNCYRHTPEDLVLAAAYLALAKTFNLNQLGIDIEWYGRDEKFAGDFSLTHSVGWFTSVHPLFLSLESGFTLEDFLILIKEARAQVPSRGRDFYGLRYLCSAPNVVDAFRQYRQPEVLFNFSGVTDRQQNAWSMAPVTAIEMGTRDKNPYNLSIESAIQGGELKVGLFVSEAIWPEELLLQFKHVLSESLVAVIEHCCAPENRRWTPSDFPLLCTGENALSQEDIDAIPLDAEAAFPLTDMQRTMLRHEQTYQVWMHYAFDKLFSETAFSEAIDQWVSLHPCLRTAIKTWQGGQAAQIILRQHSPVLDVEYCAVQERQQRAESVIQLGRKTAVEVEKQPPYSVTVLHDAEPGFSVILSIHHMIHDGWSVELLLGSLYRCYCRQLGESFALEETVSANLEELVREQIALSSDSTSNGYWSSIVWREQFCRLPELKPEIQTNIPTAQEDVALYLDCLPPEVIGKLRDAAQHRGVTLNTLLLTAYVLLLRYLGGASQVRCGVIQSGRSETIADVARLTGCCVNTLPLVMDFSRVDSLQNILEQVSENLSVLRSNAAFPLSKVVEYARKQVDGDIFSSLFNIESDAYGSDKDSCGYRLVGGYESTNYPFIFGVIETANSERAGGFDYGLRIGYNTAKYNLVMVRQWVEIYTNILMQLAGDLNLRWEQIQPLPQIEKAKVAGWNHRFSDYPRDVCIGEHFKAAAHRDPNKAALCMNDKVLSYAALDQATDTLARLLVHNGVGPEIIVGLVAERSMEMVLGILAILKAGGAYVPIDPEYPAGRVAHILAETEANVVLLQQAQMAKVLPIDHNLETIVLDQWQNLDASSLPSINVLNHHTGQLAYVLYTSGSTGQPKGVMVEQRAIVRLVKNATDLVFSGDDILMITSAPGFDVTTFEIWSALLNGLTLVVVDKDTLLNPEKLAVQLHQHNVSFLWLVAPLYNQLIQEKPDLFSGVKRLMIGGDALSPYHIKIALETTPDLQIINGYGPTENTAFSTYHFLTGEEGDFIPIGRPINQSTAYIANGDGQLLPPGVRGELLVGGDGVARGYFKKQELTASQFVANTFDSHPGRLYRTGDLASWRDDGLIDFYGRIDFQIKIRGFRVELGEIETVLLAEPGVAQALVLLQEYTQNDSTLKRLVAFAVLTRQGSNSSSQLRQALQARLPDYMVPELITVVEEMPLNANGKIDRAALLALADVPQSTVYDLPVTEGEKLLYSVWQDVLGHSNFGVTNSFYSVGGDSILAIQIVARAAKAGLQLTTRIVMQQRTIRDTVKHVRPEEFASIERNFALVTLNASELADAHAQLGEIADVYPATAMQESLILYSQRSTEPGAYLTQVTVSMANASADLMRRSWEILAQRHDILRTAFYDLNQSSLMQVVATSVSLPWQEITESDATALAILEQEKQASFDAQKAPLWRLVYVHRDEGKADLIWTHHHALLDGWSISLLLKDLLDIYRSLAKAERGFDNCVEQEASTQQFNRYIGWLAEQDEIVALDHWRQRLSDVEGASRLSRRDNTGLTNGQALLTRYLSAEQTTALRNFAIQSEITLSALLRTAWAMLLSRYTGETRVMFGCAVSGRPPLLDGVESTAGLFINSLPCVVSLAAEQPIVDLLQRVMDEQLLDEEYGFLPLPTIQKSVGGQADDTLFESLLVVENFPLNSTAFESSDEFTPTITDVHGTGTNNIPLNIVVYPGAQLKIDLAYQNSLFSAEEAGDTLGYLLNLLTQFAEHPRSRVRDFSLMDESTKQKILADWNETRLDVPDTATVYERFASTLHHTNELTPAVICGEQRLSRRELNERVCKVATQLQRLGVKTGDCVAVTFEKDPAFIIVVLSLAKIGAAYVPIATDCPQARRDFICADANIRVTLTQAHLLEQFVNEAHKDTDHRYISIEQIFETTERNEFDSNAADTRISSDSSLYVIYTSGTTGEPKGVKVSHQNIINFCVWCREANLVTEGLAITQFAPFTFDASAAEIFSALLNGAELHLLDDGLVHDYRKLIAYLHQHNIGFSAFPPPYLEQMPIESLPAGMTVLTAGSAPSLPLVKKLASQVRYINGYGPTETTVLSTAWEYNQQQVDEGSLPIGKPITNTQVYILDHYDQLCPVGIVGEICIAGAGVCLGYLNRDDLNTFSFVEDVADSTKKMYRTGDLGRWLPNGDIAFVGRRDSQIKIRGYRIELSEIESQLLNISGIGGAAVAVFGDEGSEKQLFAWVVPEQANASDERNVLLTTVKRHLQENLPPYMIPQAIQIIASLPLTANGKVDIKALPKPDAILARKLNYEPPKTRWETRLVDLWADTLKLDGANIGIYDNFFELGGHSLLATRLCSALIEKYQIEIPIAAVFEYGSLSALADFIQNTVDSDSCSAGAQDTSTSAVTNQSACKVSIPQVARTLSHLPLSDAQRRLWFLTELGGATEAYNMAGSIGIHGDLNIDALRQSLNYVVERHEVLRSNIRLANGQPVQIVKATALYPLSVIDLTNVDNQDAEIQKHLQQEQTTPFNLIEDSLIRGQLLILAKNRFVLINTVHHIVADGWSMGVLLREMSEAYAANLAGSSPTLTPLPIQYADYAHWQQQAEQQAKQSTHLDFWKTQLEQLPALHSVPLDFVRPAQQDHTGSHYFAELSPALSAQLRSAAREHQVSVFMVLYACFSGLLSRYSNETDIVVGTPTANREQPELAGLIGFFANTLVLRANLADNPSFKVILDRAKAIVTNAYFHQSLPFERLVDELHPEREQSYHPLFQIMISMISSDELNSFSMAGVELQRMDNSARTTSKFDLTLTISEEGENYGLLWNYATALFSADRVRAMHGHFHAFLTSVLAEPNLPLSDVNILSDDERLQLLEGWNQTAKPFPTDTCIHELIAYQASITPDNIAARYLDESINYAQLNRSANQLARHLIALGIGEGDRVGMLCQRGIASLIGLFGALKAGAAFVPMDTRAPTQRLAYLIEDAGTAVVITQESLAANLAATGAKILVLDGAEARQTLASYDASNLESTNPIQPRTSAYVIYTSGSTGQPKGVCVDHRAVVNYITHMHDKCGKTIAGAVVSNPLSFDGIGTTLWQILKGVMLELLPEGEGELEALAHHLTQSDRPLLFKVTPSHLTSLKSLVSDSAIKGQPHCIVSGGEGFPVALAYFWQQKLPQAQLVNHYGPTEATVGCCHYFVPTLTDEDLKRSELLPIGRPMSNRQLTILDSNQHPVPFGVIGELHIGGEGLATGYLNRESQTRAAFIVNPFVNPDAVEKRMYRTGDLGRYLSDGNIEYIGRIDHQVKIRGFRIECGEIENCILNYPGLEKCAVLVDKRDGNSPVLLAFVVPQNKRINAGERDSLSVQISDFVAKKLPDYMVPSAIAIMDFLPLTSNGKLDRKSLFNVPIVKPEVLADATPLTATERKLMPFWQKVLKRDDVAISDEFFQVGGHSLMAAELIGLIRQKLKWNVPLRVLFDKPTLKAFAEHCQELDIVKFDLPMWLEDHKIDFREYVYKDEETLIDDGRGNLEQLEKTPEKRVLVMSEQAKTCMADLKAIINSGRGPDMPQYFVFSQQPDEMLKALEQHGLSAIASDSVSSELTIESMAQSLGNSYISQLFVGEPVDHFPATPMQKTMLNWKQRQFQHAILVNGYFSDIELEQAFLQVQREQELLTARYNGDQSCWDVYSPPGRPLATVVDLRFLPISVATKFQETLAKSLIQHINEETLPYIAYWVRLSDSRQVLYFINDHLIADKTAIDVLGNRVEMYLTGKWQAISRAYRDYAESIQEKLNNTSAQAIEAEIDGLFSLDTLMSVVAKTRDAIEKNKNTEMHVLDMRFTTIENTPIEHAFSVFRRIAFELLKTNEFCMTLNYHSRQQQGNKDYDQVGLYLDRVPYCVNAGSSAGDMNAVLDFVADTGISFTGIEERKLLGEKHVIPEFGADILFNFLGEDRFEKIAAGVESKNISNLQDFHGILLEAYTVENALYTRLVFHAGDTDYAAIKSIYEENIVEFSRSEAPMH</sequence>
<keyword evidence="2" id="KW-0596">Phosphopantetheine</keyword>